<feature type="region of interest" description="Disordered" evidence="5">
    <location>
        <begin position="348"/>
        <end position="374"/>
    </location>
</feature>
<keyword evidence="3" id="KW-0862">Zinc</keyword>
<keyword evidence="1" id="KW-0479">Metal-binding</keyword>
<evidence type="ECO:0000313" key="9">
    <source>
        <dbReference type="Proteomes" id="UP001055439"/>
    </source>
</evidence>
<feature type="domain" description="CCHC-type" evidence="6">
    <location>
        <begin position="376"/>
        <end position="390"/>
    </location>
</feature>
<dbReference type="PANTHER" id="PTHR33680:SF1">
    <property type="entry name" value="OS05G0489500 PROTEIN"/>
    <property type="match status" value="1"/>
</dbReference>
<protein>
    <submittedName>
        <fullName evidence="8">Zinc knuckle</fullName>
    </submittedName>
</protein>
<evidence type="ECO:0000256" key="2">
    <source>
        <dbReference type="ARBA" id="ARBA00022771"/>
    </source>
</evidence>
<dbReference type="GO" id="GO:0003676">
    <property type="term" value="F:nucleic acid binding"/>
    <property type="evidence" value="ECO:0007669"/>
    <property type="project" value="InterPro"/>
</dbReference>
<keyword evidence="9" id="KW-1185">Reference proteome</keyword>
<dbReference type="Pfam" id="PF06839">
    <property type="entry name" value="Zn_ribbon_GRF"/>
    <property type="match status" value="1"/>
</dbReference>
<gene>
    <name evidence="8" type="ORF">MUK42_15077</name>
</gene>
<evidence type="ECO:0000259" key="6">
    <source>
        <dbReference type="PROSITE" id="PS50158"/>
    </source>
</evidence>
<feature type="compositionally biased region" description="Polar residues" evidence="5">
    <location>
        <begin position="296"/>
        <end position="305"/>
    </location>
</feature>
<dbReference type="Pfam" id="PF00098">
    <property type="entry name" value="zf-CCHC"/>
    <property type="match status" value="1"/>
</dbReference>
<evidence type="ECO:0000256" key="4">
    <source>
        <dbReference type="PROSITE-ProRule" id="PRU00047"/>
    </source>
</evidence>
<accession>A0A9E7I4S9</accession>
<dbReference type="Gene3D" id="4.10.60.10">
    <property type="entry name" value="Zinc finger, CCHC-type"/>
    <property type="match status" value="2"/>
</dbReference>
<dbReference type="Proteomes" id="UP001055439">
    <property type="component" value="Chromosome 9"/>
</dbReference>
<dbReference type="EMBL" id="CP097511">
    <property type="protein sequence ID" value="URE45780.1"/>
    <property type="molecule type" value="Genomic_DNA"/>
</dbReference>
<keyword evidence="2 4" id="KW-0863">Zinc-finger</keyword>
<organism evidence="8 9">
    <name type="scientific">Musa troglodytarum</name>
    <name type="common">fe'i banana</name>
    <dbReference type="NCBI Taxonomy" id="320322"/>
    <lineage>
        <taxon>Eukaryota</taxon>
        <taxon>Viridiplantae</taxon>
        <taxon>Streptophyta</taxon>
        <taxon>Embryophyta</taxon>
        <taxon>Tracheophyta</taxon>
        <taxon>Spermatophyta</taxon>
        <taxon>Magnoliopsida</taxon>
        <taxon>Liliopsida</taxon>
        <taxon>Zingiberales</taxon>
        <taxon>Musaceae</taxon>
        <taxon>Musa</taxon>
    </lineage>
</organism>
<dbReference type="SUPFAM" id="SSF57756">
    <property type="entry name" value="Retrovirus zinc finger-like domains"/>
    <property type="match status" value="2"/>
</dbReference>
<feature type="domain" description="CCHC-type" evidence="6">
    <location>
        <begin position="47"/>
        <end position="62"/>
    </location>
</feature>
<evidence type="ECO:0000259" key="7">
    <source>
        <dbReference type="PROSITE" id="PS51999"/>
    </source>
</evidence>
<feature type="region of interest" description="Disordered" evidence="5">
    <location>
        <begin position="1"/>
        <end position="41"/>
    </location>
</feature>
<name>A0A9E7I4S9_9LILI</name>
<feature type="compositionally biased region" description="Basic and acidic residues" evidence="5">
    <location>
        <begin position="310"/>
        <end position="324"/>
    </location>
</feature>
<dbReference type="SMART" id="SM00343">
    <property type="entry name" value="ZnF_C2HC"/>
    <property type="match status" value="2"/>
</dbReference>
<proteinExistence type="predicted"/>
<dbReference type="PANTHER" id="PTHR33680">
    <property type="entry name" value="OS07G0190500 PROTEIN"/>
    <property type="match status" value="1"/>
</dbReference>
<evidence type="ECO:0000313" key="8">
    <source>
        <dbReference type="EMBL" id="URE45780.1"/>
    </source>
</evidence>
<dbReference type="PROSITE" id="PS50158">
    <property type="entry name" value="ZF_CCHC"/>
    <property type="match status" value="2"/>
</dbReference>
<dbReference type="InterPro" id="IPR036875">
    <property type="entry name" value="Znf_CCHC_sf"/>
</dbReference>
<sequence>MASESVGSSRGRIQEPRKRLFPEEGGGGGEEVTSGNTPVEERPRSYKCFACNQDGHFARDCPGKRRSPAALGEAERRVYPERLCPCGRGPCVVLMSRTAKNPGRHFYSCPSMFEEKCGFFLWCDEADCNQQHGFGGLVTPNQQHGLSSPVNQQCGVKSPNKPYQQNGLAESSYPICACGAGKCRLLTMENGVDAGRKYFACTIKKSGFEIRHMLMISVSWHKAAHILLDDMSHTVLISDWDPSSCQGQGACNHFQWLDSPAKQSGEEIFEEQNKIATPEKPVTLEMDDGTGHGHWGQNTSPSFSFANEPRGPKLDDGRAATTDDKPVPMLIDVSRVLETPLLSPKRVRESSDVGLSSPLKRLGIHDRNPGASSPKKCYRCGKEGHRMKECTWSFRPTCFKCGRYDDSSHGLVLATTRKEMTNLF</sequence>
<dbReference type="PROSITE" id="PS51999">
    <property type="entry name" value="ZF_GRF"/>
    <property type="match status" value="1"/>
</dbReference>
<evidence type="ECO:0000256" key="5">
    <source>
        <dbReference type="SAM" id="MobiDB-lite"/>
    </source>
</evidence>
<feature type="compositionally biased region" description="Basic and acidic residues" evidence="5">
    <location>
        <begin position="12"/>
        <end position="22"/>
    </location>
</feature>
<dbReference type="GO" id="GO:0008270">
    <property type="term" value="F:zinc ion binding"/>
    <property type="evidence" value="ECO:0007669"/>
    <property type="project" value="UniProtKB-KW"/>
</dbReference>
<dbReference type="OrthoDB" id="2425403at2759"/>
<evidence type="ECO:0000256" key="3">
    <source>
        <dbReference type="ARBA" id="ARBA00022833"/>
    </source>
</evidence>
<reference evidence="8" key="1">
    <citation type="submission" date="2022-05" db="EMBL/GenBank/DDBJ databases">
        <title>The Musa troglodytarum L. genome provides insights into the mechanism of non-climacteric behaviour and enrichment of carotenoids.</title>
        <authorList>
            <person name="Wang J."/>
        </authorList>
    </citation>
    <scope>NUCLEOTIDE SEQUENCE</scope>
    <source>
        <tissue evidence="8">Leaf</tissue>
    </source>
</reference>
<evidence type="ECO:0000256" key="1">
    <source>
        <dbReference type="ARBA" id="ARBA00022723"/>
    </source>
</evidence>
<dbReference type="InterPro" id="IPR001878">
    <property type="entry name" value="Znf_CCHC"/>
</dbReference>
<dbReference type="InterPro" id="IPR025829">
    <property type="entry name" value="Zn_knuckle_CX2CX3GHX4C"/>
</dbReference>
<dbReference type="AlphaFoldDB" id="A0A9E7I4S9"/>
<dbReference type="Pfam" id="PF13696">
    <property type="entry name" value="zf-CCHC_2"/>
    <property type="match status" value="1"/>
</dbReference>
<feature type="domain" description="GRF-type" evidence="7">
    <location>
        <begin position="84"/>
        <end position="126"/>
    </location>
</feature>
<feature type="region of interest" description="Disordered" evidence="5">
    <location>
        <begin position="284"/>
        <end position="324"/>
    </location>
</feature>
<dbReference type="InterPro" id="IPR010666">
    <property type="entry name" value="Znf_GRF"/>
</dbReference>